<feature type="repeat" description="PPR" evidence="2">
    <location>
        <begin position="430"/>
        <end position="464"/>
    </location>
</feature>
<dbReference type="Gene3D" id="1.25.40.10">
    <property type="entry name" value="Tetratricopeptide repeat domain"/>
    <property type="match status" value="6"/>
</dbReference>
<feature type="repeat" description="PPR" evidence="2">
    <location>
        <begin position="629"/>
        <end position="663"/>
    </location>
</feature>
<feature type="repeat" description="PPR" evidence="2">
    <location>
        <begin position="765"/>
        <end position="800"/>
    </location>
</feature>
<dbReference type="InterPro" id="IPR046848">
    <property type="entry name" value="E_motif"/>
</dbReference>
<dbReference type="FunFam" id="1.25.40.10:FF:000090">
    <property type="entry name" value="Pentatricopeptide repeat-containing protein, chloroplastic"/>
    <property type="match status" value="1"/>
</dbReference>
<dbReference type="InterPro" id="IPR046960">
    <property type="entry name" value="PPR_At4g14850-like_plant"/>
</dbReference>
<evidence type="ECO:0000256" key="1">
    <source>
        <dbReference type="ARBA" id="ARBA00022737"/>
    </source>
</evidence>
<dbReference type="FunFam" id="1.25.40.10:FF:000285">
    <property type="entry name" value="Pentatricopeptide repeat-containing protein, chloroplastic"/>
    <property type="match status" value="1"/>
</dbReference>
<feature type="repeat" description="PPR" evidence="2">
    <location>
        <begin position="363"/>
        <end position="397"/>
    </location>
</feature>
<evidence type="ECO:0000313" key="3">
    <source>
        <dbReference type="Proteomes" id="UP000515211"/>
    </source>
</evidence>
<dbReference type="FunFam" id="1.25.40.10:FF:000361">
    <property type="entry name" value="Pentatricopeptide repeat-containing protein chloroplastic"/>
    <property type="match status" value="1"/>
</dbReference>
<dbReference type="PANTHER" id="PTHR47926">
    <property type="entry name" value="PENTATRICOPEPTIDE REPEAT-CONTAINING PROTEIN"/>
    <property type="match status" value="1"/>
</dbReference>
<dbReference type="FunFam" id="1.25.40.10:FF:000344">
    <property type="entry name" value="Pentatricopeptide repeat-containing protein"/>
    <property type="match status" value="1"/>
</dbReference>
<feature type="repeat" description="PPR" evidence="2">
    <location>
        <begin position="528"/>
        <end position="562"/>
    </location>
</feature>
<dbReference type="AlphaFoldDB" id="A0A6P4CMM6"/>
<dbReference type="PANTHER" id="PTHR47926:SF496">
    <property type="entry name" value="PENTACOTRIPEPTIDE-REPEAT REGION OF PRORP DOMAIN-CONTAINING PROTEIN"/>
    <property type="match status" value="1"/>
</dbReference>
<keyword evidence="3" id="KW-1185">Reference proteome</keyword>
<dbReference type="PROSITE" id="PS51375">
    <property type="entry name" value="PPR"/>
    <property type="match status" value="9"/>
</dbReference>
<dbReference type="RefSeq" id="XP_015953334.2">
    <property type="nucleotide sequence ID" value="XM_016097848.3"/>
</dbReference>
<evidence type="ECO:0000256" key="2">
    <source>
        <dbReference type="PROSITE-ProRule" id="PRU00708"/>
    </source>
</evidence>
<proteinExistence type="predicted"/>
<sequence length="908" mass="100988">MRVVMVVTLSAPRMILMNSLLTQSFHKTSSRLACQFTTSLGFVESPFVRYVKHEDNYNFSSPFESLPAYKISGQHTAWNSKFMHAHLIKTCDLQSDIFAVNSLLDFHCKSADMVVARKLFDSIPIPNDVSWNIMISGYRHNSMFENSWEMFSRMHSVGADPNEFSYCSVLSACVALQGPLFGEQVFSLVLKNGFLSSGFVQTQMLQTLSKFHGFKEALRFFNYLSCTNVECWNTIISGAVKTGESCVALNLFCQMLRAYLMPNSYTFPSVLTACCILKDMQMGKVVHGCVVKCCATDIFVKTAIVDFYAKFGCMDEAFREFSHMSVHNVVSWTAIISGFVQDNDIFSALKLFKDMRQIGQEINSYTLTSVLSACAKPGMIDLAVQIHSLILKLGFYLYLNVGAALINMYAKMGEVELSELAFNEMENKKDQGTWAAILSSFAQNQKSRRVVELFRVMLREGVKPNEYCISSVLSIISCLTLVTQMHSYTLRSGFVTEASVGCSLFTIYSKCGNLEESYKVFLQVPIKDNVSWTSMIAGLAEHGYAEQALQLFRDMIYQKILPDHMVLIPTLSACSILQSLQMGKEIHGYAFRLGIGKNLAFCGALVNMYSKCGSLNLARTVFDMLPEKDAFACSSMVAGYAQRGLIEKAFLLFREMLFADVSVDSAVISSILGAAAISYQSEIGTQLHAYVRKLGLQADVYIGSSLMTMYSKCGSILDCRKAFDDAEKPDVIGWTSMIVSYAYHGKGVEALEAYELMRKDGVKPDAVTFVGILSACSHSGLVEEAFFYLNSMLKDYGITPGHRHYACIVDVLGRSGRVREAESFINEMPIEADALIWETLLAACKVHGDFKLGKVAAKKVMEFISSDAGAYVSLSNICADVGQWEEVAKIRSSLNWTGMKKEPGWSLM</sequence>
<dbReference type="InterPro" id="IPR011990">
    <property type="entry name" value="TPR-like_helical_dom_sf"/>
</dbReference>
<reference evidence="4" key="2">
    <citation type="submission" date="2025-08" db="UniProtKB">
        <authorList>
            <consortium name="RefSeq"/>
        </authorList>
    </citation>
    <scope>IDENTIFICATION</scope>
    <source>
        <tissue evidence="4">Whole plant</tissue>
    </source>
</reference>
<feature type="repeat" description="PPR" evidence="2">
    <location>
        <begin position="328"/>
        <end position="362"/>
    </location>
</feature>
<dbReference type="NCBIfam" id="TIGR00756">
    <property type="entry name" value="PPR"/>
    <property type="match status" value="6"/>
</dbReference>
<keyword evidence="1" id="KW-0677">Repeat</keyword>
<dbReference type="GO" id="GO:0003723">
    <property type="term" value="F:RNA binding"/>
    <property type="evidence" value="ECO:0007669"/>
    <property type="project" value="InterPro"/>
</dbReference>
<dbReference type="GeneID" id="107477777"/>
<dbReference type="Pfam" id="PF13041">
    <property type="entry name" value="PPR_2"/>
    <property type="match status" value="4"/>
</dbReference>
<dbReference type="Pfam" id="PF20431">
    <property type="entry name" value="E_motif"/>
    <property type="match status" value="1"/>
</dbReference>
<feature type="repeat" description="PPR" evidence="2">
    <location>
        <begin position="730"/>
        <end position="764"/>
    </location>
</feature>
<dbReference type="KEGG" id="adu:107477777"/>
<gene>
    <name evidence="4" type="primary">LOC107477777</name>
</gene>
<evidence type="ECO:0000313" key="4">
    <source>
        <dbReference type="RefSeq" id="XP_015953334.2"/>
    </source>
</evidence>
<feature type="repeat" description="PPR" evidence="2">
    <location>
        <begin position="228"/>
        <end position="262"/>
    </location>
</feature>
<feature type="repeat" description="PPR" evidence="2">
    <location>
        <begin position="127"/>
        <end position="161"/>
    </location>
</feature>
<dbReference type="InterPro" id="IPR002885">
    <property type="entry name" value="PPR_rpt"/>
</dbReference>
<accession>A0A6P4CMM6</accession>
<dbReference type="Pfam" id="PF01535">
    <property type="entry name" value="PPR"/>
    <property type="match status" value="5"/>
</dbReference>
<dbReference type="Proteomes" id="UP000515211">
    <property type="component" value="Chromosome 3"/>
</dbReference>
<protein>
    <submittedName>
        <fullName evidence="4">Pentatricopeptide repeat-containing protein At1g74600, chloroplastic</fullName>
    </submittedName>
</protein>
<name>A0A6P4CMM6_ARADU</name>
<dbReference type="GO" id="GO:0009451">
    <property type="term" value="P:RNA modification"/>
    <property type="evidence" value="ECO:0007669"/>
    <property type="project" value="InterPro"/>
</dbReference>
<reference evidence="3" key="1">
    <citation type="journal article" date="2016" name="Nat. Genet.">
        <title>The genome sequences of Arachis duranensis and Arachis ipaensis, the diploid ancestors of cultivated peanut.</title>
        <authorList>
            <person name="Bertioli D.J."/>
            <person name="Cannon S.B."/>
            <person name="Froenicke L."/>
            <person name="Huang G."/>
            <person name="Farmer A.D."/>
            <person name="Cannon E.K."/>
            <person name="Liu X."/>
            <person name="Gao D."/>
            <person name="Clevenger J."/>
            <person name="Dash S."/>
            <person name="Ren L."/>
            <person name="Moretzsohn M.C."/>
            <person name="Shirasawa K."/>
            <person name="Huang W."/>
            <person name="Vidigal B."/>
            <person name="Abernathy B."/>
            <person name="Chu Y."/>
            <person name="Niederhuth C.E."/>
            <person name="Umale P."/>
            <person name="Araujo A.C."/>
            <person name="Kozik A."/>
            <person name="Kim K.D."/>
            <person name="Burow M.D."/>
            <person name="Varshney R.K."/>
            <person name="Wang X."/>
            <person name="Zhang X."/>
            <person name="Barkley N."/>
            <person name="Guimaraes P.M."/>
            <person name="Isobe S."/>
            <person name="Guo B."/>
            <person name="Liao B."/>
            <person name="Stalker H.T."/>
            <person name="Schmitz R.J."/>
            <person name="Scheffler B.E."/>
            <person name="Leal-Bertioli S.C."/>
            <person name="Xun X."/>
            <person name="Jackson S.A."/>
            <person name="Michelmore R."/>
            <person name="Ozias-Akins P."/>
        </authorList>
    </citation>
    <scope>NUCLEOTIDE SEQUENCE [LARGE SCALE GENOMIC DNA]</scope>
    <source>
        <strain evidence="3">cv. V14167</strain>
    </source>
</reference>
<organism evidence="3 4">
    <name type="scientific">Arachis duranensis</name>
    <name type="common">Wild peanut</name>
    <dbReference type="NCBI Taxonomy" id="130453"/>
    <lineage>
        <taxon>Eukaryota</taxon>
        <taxon>Viridiplantae</taxon>
        <taxon>Streptophyta</taxon>
        <taxon>Embryophyta</taxon>
        <taxon>Tracheophyta</taxon>
        <taxon>Spermatophyta</taxon>
        <taxon>Magnoliopsida</taxon>
        <taxon>eudicotyledons</taxon>
        <taxon>Gunneridae</taxon>
        <taxon>Pentapetalae</taxon>
        <taxon>rosids</taxon>
        <taxon>fabids</taxon>
        <taxon>Fabales</taxon>
        <taxon>Fabaceae</taxon>
        <taxon>Papilionoideae</taxon>
        <taxon>50 kb inversion clade</taxon>
        <taxon>dalbergioids sensu lato</taxon>
        <taxon>Dalbergieae</taxon>
        <taxon>Pterocarpus clade</taxon>
        <taxon>Arachis</taxon>
    </lineage>
</organism>